<evidence type="ECO:0000313" key="1">
    <source>
        <dbReference type="EMBL" id="KPD03788.1"/>
    </source>
</evidence>
<gene>
    <name evidence="1" type="ORF">M992_0707</name>
</gene>
<sequence>MAINTNFPAGLNILSNTNNRASNCTSIKTLASGFLVSSFTEYVGGKYTANLKALSPSGAIIPSIIIPDIRPGDHFDIDLAEISGTDDFIAVWSSGTTSTRRIIGQRYNVSQSGFSSVGGQIDISGTSVVSVAPRICYNITTKKFLVIWVSVTNKTIWLKLLNEDLSDASQQVAVTGELMSQYFNLSLNMHDNNVHTGYAVDIALTTGYDTPALPGINSRERFFITLKGSRTLVRLFYLNSYKSSTKDSKLELNEVILPFDFEDKEVEHFDMEYDAVKDKLMIVYGKYNDDDIYGLEILLFSQPKSVSLLADNTLELRNIPKKLNIEAYDSYRPRIKRTNSENINTGSYEYIVAWETQRFGIYFNRFSHEFIPQGAESEIQHDDSDTDKAQIVISDNQFVIVMQAHKFHGSPVQNTRAILFNTTDF</sequence>
<dbReference type="Proteomes" id="UP000053226">
    <property type="component" value="Unassembled WGS sequence"/>
</dbReference>
<proteinExistence type="predicted"/>
<dbReference type="AlphaFoldDB" id="A0A0N0ZBB2"/>
<accession>A0A0N0ZBB2</accession>
<reference evidence="1 2" key="1">
    <citation type="submission" date="2015-07" db="EMBL/GenBank/DDBJ databases">
        <title>ATOL: Assembling a taxonomically balanced genome-scale reconstruction of the evolutionary history of the Enterobacteriaceae.</title>
        <authorList>
            <person name="Plunkett G.III."/>
            <person name="Neeno-Eckwall E.C."/>
            <person name="Glasner J.D."/>
            <person name="Perna N.T."/>
        </authorList>
    </citation>
    <scope>NUCLEOTIDE SEQUENCE [LARGE SCALE GENOMIC DNA]</scope>
    <source>
        <strain evidence="1 2">ATCC 35017</strain>
    </source>
</reference>
<dbReference type="OrthoDB" id="6638668at2"/>
<keyword evidence="2" id="KW-1185">Reference proteome</keyword>
<dbReference type="EMBL" id="LGAA01000007">
    <property type="protein sequence ID" value="KPD03788.1"/>
    <property type="molecule type" value="Genomic_DNA"/>
</dbReference>
<organism evidence="1 2">
    <name type="scientific">Moellerella wisconsensis ATCC 35017</name>
    <dbReference type="NCBI Taxonomy" id="1354267"/>
    <lineage>
        <taxon>Bacteria</taxon>
        <taxon>Pseudomonadati</taxon>
        <taxon>Pseudomonadota</taxon>
        <taxon>Gammaproteobacteria</taxon>
        <taxon>Enterobacterales</taxon>
        <taxon>Morganellaceae</taxon>
        <taxon>Moellerella</taxon>
    </lineage>
</organism>
<dbReference type="RefSeq" id="WP_053907343.1">
    <property type="nucleotide sequence ID" value="NZ_CAWMUS010000007.1"/>
</dbReference>
<protein>
    <submittedName>
        <fullName evidence="1">Uncharacterized protein</fullName>
    </submittedName>
</protein>
<name>A0A0N0ZBB2_9GAMM</name>
<comment type="caution">
    <text evidence="1">The sequence shown here is derived from an EMBL/GenBank/DDBJ whole genome shotgun (WGS) entry which is preliminary data.</text>
</comment>
<evidence type="ECO:0000313" key="2">
    <source>
        <dbReference type="Proteomes" id="UP000053226"/>
    </source>
</evidence>